<dbReference type="SMART" id="SM00220">
    <property type="entry name" value="S_TKc"/>
    <property type="match status" value="1"/>
</dbReference>
<dbReference type="EMBL" id="WTXG01000051">
    <property type="protein sequence ID" value="KAI0296106.1"/>
    <property type="molecule type" value="Genomic_DNA"/>
</dbReference>
<dbReference type="PROSITE" id="PS50011">
    <property type="entry name" value="PROTEIN_KINASE_DOM"/>
    <property type="match status" value="1"/>
</dbReference>
<dbReference type="GO" id="GO:0005737">
    <property type="term" value="C:cytoplasm"/>
    <property type="evidence" value="ECO:0007669"/>
    <property type="project" value="TreeGrafter"/>
</dbReference>
<dbReference type="SUPFAM" id="SSF56112">
    <property type="entry name" value="Protein kinase-like (PK-like)"/>
    <property type="match status" value="1"/>
</dbReference>
<accession>A0AAD4M0W5</accession>
<evidence type="ECO:0000256" key="2">
    <source>
        <dbReference type="ARBA" id="ARBA00022840"/>
    </source>
</evidence>
<keyword evidence="5" id="KW-0808">Transferase</keyword>
<evidence type="ECO:0000313" key="5">
    <source>
        <dbReference type="EMBL" id="KAI0296106.1"/>
    </source>
</evidence>
<evidence type="ECO:0000256" key="3">
    <source>
        <dbReference type="SAM" id="MobiDB-lite"/>
    </source>
</evidence>
<keyword evidence="2" id="KW-0067">ATP-binding</keyword>
<dbReference type="InterPro" id="IPR000719">
    <property type="entry name" value="Prot_kinase_dom"/>
</dbReference>
<reference evidence="5" key="1">
    <citation type="journal article" date="2022" name="New Phytol.">
        <title>Evolutionary transition to the ectomycorrhizal habit in the genomes of a hyperdiverse lineage of mushroom-forming fungi.</title>
        <authorList>
            <person name="Looney B."/>
            <person name="Miyauchi S."/>
            <person name="Morin E."/>
            <person name="Drula E."/>
            <person name="Courty P.E."/>
            <person name="Kohler A."/>
            <person name="Kuo A."/>
            <person name="LaButti K."/>
            <person name="Pangilinan J."/>
            <person name="Lipzen A."/>
            <person name="Riley R."/>
            <person name="Andreopoulos W."/>
            <person name="He G."/>
            <person name="Johnson J."/>
            <person name="Nolan M."/>
            <person name="Tritt A."/>
            <person name="Barry K.W."/>
            <person name="Grigoriev I.V."/>
            <person name="Nagy L.G."/>
            <person name="Hibbett D."/>
            <person name="Henrissat B."/>
            <person name="Matheny P.B."/>
            <person name="Labbe J."/>
            <person name="Martin F.M."/>
        </authorList>
    </citation>
    <scope>NUCLEOTIDE SEQUENCE</scope>
    <source>
        <strain evidence="5">BPL690</strain>
    </source>
</reference>
<organism evidence="5 6">
    <name type="scientific">Multifurca ochricompacta</name>
    <dbReference type="NCBI Taxonomy" id="376703"/>
    <lineage>
        <taxon>Eukaryota</taxon>
        <taxon>Fungi</taxon>
        <taxon>Dikarya</taxon>
        <taxon>Basidiomycota</taxon>
        <taxon>Agaricomycotina</taxon>
        <taxon>Agaricomycetes</taxon>
        <taxon>Russulales</taxon>
        <taxon>Russulaceae</taxon>
        <taxon>Multifurca</taxon>
    </lineage>
</organism>
<keyword evidence="6" id="KW-1185">Reference proteome</keyword>
<dbReference type="GO" id="GO:0004674">
    <property type="term" value="F:protein serine/threonine kinase activity"/>
    <property type="evidence" value="ECO:0007669"/>
    <property type="project" value="TreeGrafter"/>
</dbReference>
<evidence type="ECO:0000259" key="4">
    <source>
        <dbReference type="PROSITE" id="PS50011"/>
    </source>
</evidence>
<keyword evidence="5" id="KW-0418">Kinase</keyword>
<comment type="caution">
    <text evidence="5">The sequence shown here is derived from an EMBL/GenBank/DDBJ whole genome shotgun (WGS) entry which is preliminary data.</text>
</comment>
<name>A0AAD4M0W5_9AGAM</name>
<dbReference type="PANTHER" id="PTHR24346:SF30">
    <property type="entry name" value="MATERNAL EMBRYONIC LEUCINE ZIPPER KINASE"/>
    <property type="match status" value="1"/>
</dbReference>
<dbReference type="AlphaFoldDB" id="A0AAD4M0W5"/>
<protein>
    <submittedName>
        <fullName evidence="5">Kinase-like domain-containing protein</fullName>
    </submittedName>
</protein>
<evidence type="ECO:0000313" key="6">
    <source>
        <dbReference type="Proteomes" id="UP001203297"/>
    </source>
</evidence>
<dbReference type="InterPro" id="IPR001245">
    <property type="entry name" value="Ser-Thr/Tyr_kinase_cat_dom"/>
</dbReference>
<keyword evidence="1" id="KW-0547">Nucleotide-binding</keyword>
<dbReference type="PANTHER" id="PTHR24346">
    <property type="entry name" value="MAP/MICROTUBULE AFFINITY-REGULATING KINASE"/>
    <property type="match status" value="1"/>
</dbReference>
<sequence>MDAVRVQDNLPVMLKRLFPEEGPYELDVTQLFSSPNFVNNPRNHCVPLLDTFELDGPGSHKLMVFPLLRPFNSPKFQTFGEFVAFFTQICEGIQFMHQQNVAHRDCTANNIMFDPFGMYPNGFHPVKLDRNRNFKGKATTYTRTQRPPRYYFIDFGLSRRYTSRSVTDNPLRGGDKSAPEHKSRKRCNPFHTDIYYIGNLVRQEFMRKYYGFKFMEDLVKAMTDEDPTKRPSIEEVIRQFSLIRGSLHEIKLRSAIRPKNVPRLYSLIRQARQWVRTIQYILSRQASIPDP</sequence>
<feature type="region of interest" description="Disordered" evidence="3">
    <location>
        <begin position="164"/>
        <end position="184"/>
    </location>
</feature>
<dbReference type="Gene3D" id="1.10.510.10">
    <property type="entry name" value="Transferase(Phosphotransferase) domain 1"/>
    <property type="match status" value="1"/>
</dbReference>
<gene>
    <name evidence="5" type="ORF">B0F90DRAFT_1114081</name>
</gene>
<dbReference type="InterPro" id="IPR011009">
    <property type="entry name" value="Kinase-like_dom_sf"/>
</dbReference>
<feature type="domain" description="Protein kinase" evidence="4">
    <location>
        <begin position="1"/>
        <end position="242"/>
    </location>
</feature>
<dbReference type="Proteomes" id="UP001203297">
    <property type="component" value="Unassembled WGS sequence"/>
</dbReference>
<evidence type="ECO:0000256" key="1">
    <source>
        <dbReference type="ARBA" id="ARBA00022741"/>
    </source>
</evidence>
<dbReference type="GO" id="GO:0035556">
    <property type="term" value="P:intracellular signal transduction"/>
    <property type="evidence" value="ECO:0007669"/>
    <property type="project" value="TreeGrafter"/>
</dbReference>
<proteinExistence type="predicted"/>
<dbReference type="GO" id="GO:0005524">
    <property type="term" value="F:ATP binding"/>
    <property type="evidence" value="ECO:0007669"/>
    <property type="project" value="UniProtKB-KW"/>
</dbReference>
<dbReference type="Pfam" id="PF07714">
    <property type="entry name" value="PK_Tyr_Ser-Thr"/>
    <property type="match status" value="1"/>
</dbReference>